<gene>
    <name evidence="2" type="ORF">E5676_scaffold145G00010</name>
    <name evidence="1" type="ORF">E6C27_scaffold128G002750</name>
</gene>
<dbReference type="EMBL" id="SSTE01016683">
    <property type="protein sequence ID" value="KAA0041283.1"/>
    <property type="molecule type" value="Genomic_DNA"/>
</dbReference>
<comment type="caution">
    <text evidence="1">The sequence shown here is derived from an EMBL/GenBank/DDBJ whole genome shotgun (WGS) entry which is preliminary data.</text>
</comment>
<reference evidence="3 4" key="1">
    <citation type="submission" date="2019-08" db="EMBL/GenBank/DDBJ databases">
        <title>Draft genome sequences of two oriental melons (Cucumis melo L. var makuwa).</title>
        <authorList>
            <person name="Kwon S.-Y."/>
        </authorList>
    </citation>
    <scope>NUCLEOTIDE SEQUENCE [LARGE SCALE GENOMIC DNA]</scope>
    <source>
        <strain evidence="4">cv. Chang Bougi</strain>
        <strain evidence="3">cv. SW 3</strain>
        <tissue evidence="1">Leaf</tissue>
    </source>
</reference>
<proteinExistence type="predicted"/>
<dbReference type="EMBL" id="SSTD01015369">
    <property type="protein sequence ID" value="TYK02747.1"/>
    <property type="molecule type" value="Genomic_DNA"/>
</dbReference>
<protein>
    <submittedName>
        <fullName evidence="1">Serine/threonine-protein phosphatase 7 long form-like protein</fullName>
    </submittedName>
</protein>
<evidence type="ECO:0000313" key="2">
    <source>
        <dbReference type="EMBL" id="TYK02747.1"/>
    </source>
</evidence>
<dbReference type="Proteomes" id="UP000321947">
    <property type="component" value="Unassembled WGS sequence"/>
</dbReference>
<dbReference type="AlphaFoldDB" id="A0A5A7TDQ3"/>
<sequence>MVSWCGSEGERYRLTLYYNSGLAGDPEGGVILPMYGEPVVGSLLYNWKQVCEDFLGVLPLDMKGQRLSLSWLTEQFLKLPPRC</sequence>
<evidence type="ECO:0000313" key="1">
    <source>
        <dbReference type="EMBL" id="KAA0041283.1"/>
    </source>
</evidence>
<evidence type="ECO:0000313" key="4">
    <source>
        <dbReference type="Proteomes" id="UP000321947"/>
    </source>
</evidence>
<accession>A0A5A7TDQ3</accession>
<dbReference type="Proteomes" id="UP000321393">
    <property type="component" value="Unassembled WGS sequence"/>
</dbReference>
<name>A0A5A7TDQ3_CUCMM</name>
<evidence type="ECO:0000313" key="3">
    <source>
        <dbReference type="Proteomes" id="UP000321393"/>
    </source>
</evidence>
<organism evidence="1 3">
    <name type="scientific">Cucumis melo var. makuwa</name>
    <name type="common">Oriental melon</name>
    <dbReference type="NCBI Taxonomy" id="1194695"/>
    <lineage>
        <taxon>Eukaryota</taxon>
        <taxon>Viridiplantae</taxon>
        <taxon>Streptophyta</taxon>
        <taxon>Embryophyta</taxon>
        <taxon>Tracheophyta</taxon>
        <taxon>Spermatophyta</taxon>
        <taxon>Magnoliopsida</taxon>
        <taxon>eudicotyledons</taxon>
        <taxon>Gunneridae</taxon>
        <taxon>Pentapetalae</taxon>
        <taxon>rosids</taxon>
        <taxon>fabids</taxon>
        <taxon>Cucurbitales</taxon>
        <taxon>Cucurbitaceae</taxon>
        <taxon>Benincaseae</taxon>
        <taxon>Cucumis</taxon>
    </lineage>
</organism>